<dbReference type="GO" id="GO:0044550">
    <property type="term" value="P:secondary metabolite biosynthetic process"/>
    <property type="evidence" value="ECO:0007669"/>
    <property type="project" value="TreeGrafter"/>
</dbReference>
<evidence type="ECO:0000256" key="4">
    <source>
        <dbReference type="ARBA" id="ARBA00022553"/>
    </source>
</evidence>
<dbReference type="Gene3D" id="1.10.1200.10">
    <property type="entry name" value="ACP-like"/>
    <property type="match status" value="1"/>
</dbReference>
<evidence type="ECO:0000256" key="3">
    <source>
        <dbReference type="ARBA" id="ARBA00022450"/>
    </source>
</evidence>
<sequence length="1102" mass="121904">MNINNNNKLVSTTLSSFIGQAYGEKAGRENELSFGQSRIWLQDQLNCGSHHLNLARVLKLSGNLNLVSLKRSFDLLIARHQSLHTCFPSTVQGEAATLRHQSFSLEMPVTDLSPLAEGVREAELAFLLSAEAGRPFDLTRDLMLRVHLLKISAQEHILLVITHAIACDPRSMKILLNELGALYSACEQGKKEALTPITLLYADYVSWQRHCLQTGAFDQQLAYWEQQLKGLPLVHGLPLDYPRPAVQTFIGDVYVSKIDQTSYRLLIDLCRDQGVSLFAGLHAVFSILMSRYSNTGDIVLGTRVDNRQQSGTSGIIGGLMNLLVLRSSLAGAPNFLETLALSGETIQQAYEHQQLPFDCVIKHLQPQSDLSHSPLFQIMMTLEEEDESFLALPGIEVSELNLKNFGGAQFDLNLNIVEKAQGLELSWEFNTALFNQETIQQMAGHFEILLSAVLQSPNTNVFAHELVIGQERQQLLHSWNNTAIDWPSNKCIHEFFEVRASLHPEQEAVRCDGTYLTYGELNHRANQLAYYLKAKGVKPDTLVGVCVERSLDMMVSILAILKAGGAYLPLDPDYPETRLAYMLSDSGIDIVLTQARVLDSLPFLKNLALCIDDEQLAIRLSAMPSDNLPVSSLGLGAEHLAYVIYTSGSTGRPKGVMVEHGNTVALLAWALGMYSQQTLECVLASTSMCFDLSIFEMFAPLAAGGSVLIVKNILDFSEADDIDKVTLVNTVPSAAQVLLTGVKLPAKLKTVNLAGEALKQELVDGLYQAGFSSVYDLYGPSEDTTYSTYKLRTANGRASIGTAIANTQLYVLTPSGQLAPIGVSGELYIGGAGLTRGYLNRPELNDEKFVANPFYGGPGSNSSKRLYRTGDLVRWLPCGELEYLGRIDHQVKVRGFRIELGEIEHVLEDCEGIKDAVVLARESDNNDKRLVAYLVATGSDSHEARLMEEVRQQARLMEEVRQQARKTLPEYMVPAAFVLLEHLPLTANGKLDRSALPEPDMKVLRAEYVAPKTETEKILSGIWQEVLEIERVGVLDDFFHLGGHSLLVMKMLAKIEKRLHVKLSVTYTFTMGNLSALALHIDVLTGRHNPDNNSEELDFFEI</sequence>
<dbReference type="PRINTS" id="PR00154">
    <property type="entry name" value="AMPBINDING"/>
</dbReference>
<dbReference type="Pfam" id="PF00668">
    <property type="entry name" value="Condensation"/>
    <property type="match status" value="1"/>
</dbReference>
<evidence type="ECO:0000259" key="5">
    <source>
        <dbReference type="PROSITE" id="PS50075"/>
    </source>
</evidence>
<dbReference type="Gene3D" id="3.40.50.980">
    <property type="match status" value="2"/>
</dbReference>
<dbReference type="FunFam" id="3.30.300.30:FF:000010">
    <property type="entry name" value="Enterobactin synthetase component F"/>
    <property type="match status" value="1"/>
</dbReference>
<accession>A0A167BKX8</accession>
<dbReference type="SUPFAM" id="SSF47336">
    <property type="entry name" value="ACP-like"/>
    <property type="match status" value="1"/>
</dbReference>
<dbReference type="PANTHER" id="PTHR45527">
    <property type="entry name" value="NONRIBOSOMAL PEPTIDE SYNTHETASE"/>
    <property type="match status" value="1"/>
</dbReference>
<dbReference type="Pfam" id="PF13193">
    <property type="entry name" value="AMP-binding_C"/>
    <property type="match status" value="1"/>
</dbReference>
<dbReference type="InterPro" id="IPR020459">
    <property type="entry name" value="AMP-binding"/>
</dbReference>
<keyword evidence="3" id="KW-0596">Phosphopantetheine</keyword>
<dbReference type="InterPro" id="IPR023213">
    <property type="entry name" value="CAT-like_dom_sf"/>
</dbReference>
<dbReference type="GO" id="GO:0003824">
    <property type="term" value="F:catalytic activity"/>
    <property type="evidence" value="ECO:0007669"/>
    <property type="project" value="InterPro"/>
</dbReference>
<dbReference type="InterPro" id="IPR006162">
    <property type="entry name" value="Ppantetheine_attach_site"/>
</dbReference>
<dbReference type="OrthoDB" id="9778690at2"/>
<dbReference type="Proteomes" id="UP000076503">
    <property type="component" value="Unassembled WGS sequence"/>
</dbReference>
<dbReference type="RefSeq" id="WP_063363504.1">
    <property type="nucleotide sequence ID" value="NZ_AUXZ01000112.1"/>
</dbReference>
<comment type="caution">
    <text evidence="6">The sequence shown here is derived from an EMBL/GenBank/DDBJ whole genome shotgun (WGS) entry which is preliminary data.</text>
</comment>
<comment type="similarity">
    <text evidence="2">Belongs to the ATP-dependent AMP-binding enzyme family.</text>
</comment>
<dbReference type="Pfam" id="PF00501">
    <property type="entry name" value="AMP-binding"/>
    <property type="match status" value="1"/>
</dbReference>
<dbReference type="InterPro" id="IPR009081">
    <property type="entry name" value="PP-bd_ACP"/>
</dbReference>
<dbReference type="PROSITE" id="PS50075">
    <property type="entry name" value="CARRIER"/>
    <property type="match status" value="1"/>
</dbReference>
<dbReference type="PROSITE" id="PS00455">
    <property type="entry name" value="AMP_BINDING"/>
    <property type="match status" value="1"/>
</dbReference>
<dbReference type="InterPro" id="IPR001242">
    <property type="entry name" value="Condensation_dom"/>
</dbReference>
<dbReference type="EMBL" id="AUXZ01000112">
    <property type="protein sequence ID" value="KZN46665.1"/>
    <property type="molecule type" value="Genomic_DNA"/>
</dbReference>
<evidence type="ECO:0000256" key="2">
    <source>
        <dbReference type="ARBA" id="ARBA00006432"/>
    </source>
</evidence>
<dbReference type="PATRIC" id="fig|1365251.3.peg.4295"/>
<evidence type="ECO:0000256" key="1">
    <source>
        <dbReference type="ARBA" id="ARBA00001957"/>
    </source>
</evidence>
<feature type="domain" description="Carrier" evidence="5">
    <location>
        <begin position="1010"/>
        <end position="1085"/>
    </location>
</feature>
<dbReference type="Gene3D" id="3.30.559.30">
    <property type="entry name" value="Nonribosomal peptide synthetase, condensation domain"/>
    <property type="match status" value="1"/>
</dbReference>
<dbReference type="FunFam" id="3.40.50.980:FF:000001">
    <property type="entry name" value="Non-ribosomal peptide synthetase"/>
    <property type="match status" value="1"/>
</dbReference>
<dbReference type="InterPro" id="IPR000873">
    <property type="entry name" value="AMP-dep_synth/lig_dom"/>
</dbReference>
<dbReference type="AlphaFoldDB" id="A0A167BKX8"/>
<gene>
    <name evidence="6" type="ORF">N476_24050</name>
</gene>
<dbReference type="InterPro" id="IPR025110">
    <property type="entry name" value="AMP-bd_C"/>
</dbReference>
<dbReference type="FunFam" id="1.10.1200.10:FF:000005">
    <property type="entry name" value="Nonribosomal peptide synthetase 1"/>
    <property type="match status" value="1"/>
</dbReference>
<dbReference type="InterPro" id="IPR045851">
    <property type="entry name" value="AMP-bd_C_sf"/>
</dbReference>
<dbReference type="InterPro" id="IPR010071">
    <property type="entry name" value="AA_adenyl_dom"/>
</dbReference>
<protein>
    <recommendedName>
        <fullName evidence="5">Carrier domain-containing protein</fullName>
    </recommendedName>
</protein>
<dbReference type="InterPro" id="IPR036736">
    <property type="entry name" value="ACP-like_sf"/>
</dbReference>
<proteinExistence type="inferred from homology"/>
<dbReference type="InterPro" id="IPR020845">
    <property type="entry name" value="AMP-binding_CS"/>
</dbReference>
<dbReference type="SUPFAM" id="SSF56801">
    <property type="entry name" value="Acetyl-CoA synthetase-like"/>
    <property type="match status" value="1"/>
</dbReference>
<dbReference type="Gene3D" id="2.30.38.10">
    <property type="entry name" value="Luciferase, Domain 3"/>
    <property type="match status" value="1"/>
</dbReference>
<evidence type="ECO:0000313" key="6">
    <source>
        <dbReference type="EMBL" id="KZN46665.1"/>
    </source>
</evidence>
<dbReference type="NCBIfam" id="TIGR01733">
    <property type="entry name" value="AA-adenyl-dom"/>
    <property type="match status" value="1"/>
</dbReference>
<name>A0A167BKX8_9GAMM</name>
<comment type="cofactor">
    <cofactor evidence="1">
        <name>pantetheine 4'-phosphate</name>
        <dbReference type="ChEBI" id="CHEBI:47942"/>
    </cofactor>
</comment>
<organism evidence="6 7">
    <name type="scientific">Pseudoalteromonas luteoviolacea H33</name>
    <dbReference type="NCBI Taxonomy" id="1365251"/>
    <lineage>
        <taxon>Bacteria</taxon>
        <taxon>Pseudomonadati</taxon>
        <taxon>Pseudomonadota</taxon>
        <taxon>Gammaproteobacteria</taxon>
        <taxon>Alteromonadales</taxon>
        <taxon>Pseudoalteromonadaceae</taxon>
        <taxon>Pseudoalteromonas</taxon>
    </lineage>
</organism>
<dbReference type="PANTHER" id="PTHR45527:SF1">
    <property type="entry name" value="FATTY ACID SYNTHASE"/>
    <property type="match status" value="1"/>
</dbReference>
<dbReference type="Gene3D" id="3.30.559.10">
    <property type="entry name" value="Chloramphenicol acetyltransferase-like domain"/>
    <property type="match status" value="1"/>
</dbReference>
<dbReference type="CDD" id="cd19531">
    <property type="entry name" value="LCL_NRPS-like"/>
    <property type="match status" value="1"/>
</dbReference>
<keyword evidence="4" id="KW-0597">Phosphoprotein</keyword>
<dbReference type="GO" id="GO:0005737">
    <property type="term" value="C:cytoplasm"/>
    <property type="evidence" value="ECO:0007669"/>
    <property type="project" value="TreeGrafter"/>
</dbReference>
<dbReference type="GO" id="GO:0031177">
    <property type="term" value="F:phosphopantetheine binding"/>
    <property type="evidence" value="ECO:0007669"/>
    <property type="project" value="TreeGrafter"/>
</dbReference>
<dbReference type="GO" id="GO:0043041">
    <property type="term" value="P:amino acid activation for nonribosomal peptide biosynthetic process"/>
    <property type="evidence" value="ECO:0007669"/>
    <property type="project" value="TreeGrafter"/>
</dbReference>
<dbReference type="Gene3D" id="3.30.300.30">
    <property type="match status" value="1"/>
</dbReference>
<reference evidence="6 7" key="1">
    <citation type="submission" date="2013-07" db="EMBL/GenBank/DDBJ databases">
        <title>Comparative Genomic and Metabolomic Analysis of Twelve Strains of Pseudoalteromonas luteoviolacea.</title>
        <authorList>
            <person name="Vynne N.G."/>
            <person name="Mansson M."/>
            <person name="Gram L."/>
        </authorList>
    </citation>
    <scope>NUCLEOTIDE SEQUENCE [LARGE SCALE GENOMIC DNA]</scope>
    <source>
        <strain evidence="6 7">H33</strain>
    </source>
</reference>
<dbReference type="Pfam" id="PF00550">
    <property type="entry name" value="PP-binding"/>
    <property type="match status" value="1"/>
</dbReference>
<evidence type="ECO:0000313" key="7">
    <source>
        <dbReference type="Proteomes" id="UP000076503"/>
    </source>
</evidence>
<dbReference type="SUPFAM" id="SSF52777">
    <property type="entry name" value="CoA-dependent acyltransferases"/>
    <property type="match status" value="2"/>
</dbReference>
<dbReference type="PROSITE" id="PS00012">
    <property type="entry name" value="PHOSPHOPANTETHEINE"/>
    <property type="match status" value="1"/>
</dbReference>